<reference evidence="1" key="1">
    <citation type="submission" date="2018-10" db="EMBL/GenBank/DDBJ databases">
        <title>Hidden diversity of soil giant viruses.</title>
        <authorList>
            <person name="Schulz F."/>
            <person name="Alteio L."/>
            <person name="Goudeau D."/>
            <person name="Ryan E.M."/>
            <person name="Malmstrom R.R."/>
            <person name="Blanchard J."/>
            <person name="Woyke T."/>
        </authorList>
    </citation>
    <scope>NUCLEOTIDE SEQUENCE</scope>
    <source>
        <strain evidence="1">HAV1</strain>
    </source>
</reference>
<name>A0A3G5A1W8_9VIRU</name>
<protein>
    <submittedName>
        <fullName evidence="1">Uncharacterized protein</fullName>
    </submittedName>
</protein>
<gene>
    <name evidence="1" type="ORF">Harvfovirus20_11</name>
</gene>
<proteinExistence type="predicted"/>
<organism evidence="1">
    <name type="scientific">Harvfovirus sp</name>
    <dbReference type="NCBI Taxonomy" id="2487768"/>
    <lineage>
        <taxon>Viruses</taxon>
        <taxon>Varidnaviria</taxon>
        <taxon>Bamfordvirae</taxon>
        <taxon>Nucleocytoviricota</taxon>
        <taxon>Megaviricetes</taxon>
        <taxon>Imitervirales</taxon>
        <taxon>Mimiviridae</taxon>
        <taxon>Klosneuvirinae</taxon>
    </lineage>
</organism>
<dbReference type="EMBL" id="MK072262">
    <property type="protein sequence ID" value="AYV81192.1"/>
    <property type="molecule type" value="Genomic_DNA"/>
</dbReference>
<evidence type="ECO:0000313" key="1">
    <source>
        <dbReference type="EMBL" id="AYV81192.1"/>
    </source>
</evidence>
<accession>A0A3G5A1W8</accession>
<sequence length="193" mass="23107">MNKYKYHKYKSKYINLKNGGSRTTVSVFLELGKLFVGGDKLVICTEMDSIKDYETPKRYQFEFRVIRSHRSKYGNYVWFSDVGLDHFGKTFEQLTEYIKNYGFTDKIILGAKETIFDKPMRTLFLEVGRDEEIIRKTVILLFNILEYFLKMDSVHDLIYSDEIEYNGDIDLQLKEQKELYDTVIKEKIKWYNE</sequence>